<dbReference type="GO" id="GO:0004563">
    <property type="term" value="F:beta-N-acetylhexosaminidase activity"/>
    <property type="evidence" value="ECO:0007669"/>
    <property type="project" value="UniProtKB-EC"/>
</dbReference>
<reference evidence="9" key="2">
    <citation type="journal article" date="2021" name="PeerJ">
        <title>Extensive microbial diversity within the chicken gut microbiome revealed by metagenomics and culture.</title>
        <authorList>
            <person name="Gilroy R."/>
            <person name="Ravi A."/>
            <person name="Getino M."/>
            <person name="Pursley I."/>
            <person name="Horton D.L."/>
            <person name="Alikhan N.F."/>
            <person name="Baker D."/>
            <person name="Gharbi K."/>
            <person name="Hall N."/>
            <person name="Watson M."/>
            <person name="Adriaenssens E.M."/>
            <person name="Foster-Nyarko E."/>
            <person name="Jarju S."/>
            <person name="Secka A."/>
            <person name="Antonio M."/>
            <person name="Oren A."/>
            <person name="Chaudhuri R.R."/>
            <person name="La Ragione R."/>
            <person name="Hildebrand F."/>
            <person name="Pallen M.J."/>
        </authorList>
    </citation>
    <scope>NUCLEOTIDE SEQUENCE</scope>
    <source>
        <strain evidence="9">13361</strain>
    </source>
</reference>
<dbReference type="PANTHER" id="PTHR30480:SF13">
    <property type="entry name" value="BETA-HEXOSAMINIDASE"/>
    <property type="match status" value="1"/>
</dbReference>
<sequence length="412" mass="43958">MKKLLSLTALVLTLTLLSGCIPLPTPPETTQPETGETESPTQAPTTEPTEAPTEPDPLVLQLESMTLEEKVGQLFMVTPGTLGLPQIKAPMDAITQEQVTQMEAAIREIFETYPVGGIVQFAADLYSPEQITAYNALLQKAAKIPLFLGIDEEGGTVARLANHSGFDLPQYQSAGAVGASGNPKDALEMGQTIGAYLQEYGFNMDFAPVADVNTNPNNPVIGNRSFSSDCNMASQMAKAMAQGLEEKSIVPVFKHFPGHGDTAQDSHDEVAYSGKTLGQLQGCEFIPFSGLTENQCVMVGHIALPEVTGNMTPATLSPEIVTGLLRENLGFEGLIFTDSMVMEAITDNYSGAEASLLALTAGCQVILQPEDFPSAFTGVVEAVEAGTFPEEQLDTVVLQILRFKEAVIGYHP</sequence>
<feature type="domain" description="Glycoside hydrolase family 3 N-terminal" evidence="8">
    <location>
        <begin position="66"/>
        <end position="402"/>
    </location>
</feature>
<dbReference type="Pfam" id="PF00933">
    <property type="entry name" value="Glyco_hydro_3"/>
    <property type="match status" value="1"/>
</dbReference>
<feature type="signal peptide" evidence="7">
    <location>
        <begin position="1"/>
        <end position="18"/>
    </location>
</feature>
<keyword evidence="5" id="KW-0326">Glycosidase</keyword>
<reference evidence="9" key="1">
    <citation type="submission" date="2020-10" db="EMBL/GenBank/DDBJ databases">
        <authorList>
            <person name="Gilroy R."/>
        </authorList>
    </citation>
    <scope>NUCLEOTIDE SEQUENCE</scope>
    <source>
        <strain evidence="9">13361</strain>
    </source>
</reference>
<dbReference type="EC" id="3.2.1.52" evidence="3"/>
<evidence type="ECO:0000313" key="9">
    <source>
        <dbReference type="EMBL" id="HIQ68059.1"/>
    </source>
</evidence>
<dbReference type="GO" id="GO:0009254">
    <property type="term" value="P:peptidoglycan turnover"/>
    <property type="evidence" value="ECO:0007669"/>
    <property type="project" value="TreeGrafter"/>
</dbReference>
<evidence type="ECO:0000313" key="10">
    <source>
        <dbReference type="Proteomes" id="UP000886796"/>
    </source>
</evidence>
<dbReference type="SUPFAM" id="SSF51445">
    <property type="entry name" value="(Trans)glycosidases"/>
    <property type="match status" value="1"/>
</dbReference>
<evidence type="ECO:0000256" key="6">
    <source>
        <dbReference type="SAM" id="MobiDB-lite"/>
    </source>
</evidence>
<name>A0A9D1CN69_9FIRM</name>
<evidence type="ECO:0000256" key="4">
    <source>
        <dbReference type="ARBA" id="ARBA00022801"/>
    </source>
</evidence>
<dbReference type="InterPro" id="IPR001764">
    <property type="entry name" value="Glyco_hydro_3_N"/>
</dbReference>
<comment type="catalytic activity">
    <reaction evidence="1">
        <text>Hydrolysis of terminal non-reducing N-acetyl-D-hexosamine residues in N-acetyl-beta-D-hexosaminides.</text>
        <dbReference type="EC" id="3.2.1.52"/>
    </reaction>
</comment>
<feature type="chain" id="PRO_5038999561" description="beta-N-acetylhexosaminidase" evidence="7">
    <location>
        <begin position="19"/>
        <end position="412"/>
    </location>
</feature>
<accession>A0A9D1CN69</accession>
<dbReference type="InterPro" id="IPR017853">
    <property type="entry name" value="GH"/>
</dbReference>
<evidence type="ECO:0000256" key="2">
    <source>
        <dbReference type="ARBA" id="ARBA00005336"/>
    </source>
</evidence>
<evidence type="ECO:0000256" key="5">
    <source>
        <dbReference type="ARBA" id="ARBA00023295"/>
    </source>
</evidence>
<evidence type="ECO:0000256" key="3">
    <source>
        <dbReference type="ARBA" id="ARBA00012663"/>
    </source>
</evidence>
<keyword evidence="4 9" id="KW-0378">Hydrolase</keyword>
<organism evidence="9 10">
    <name type="scientific">Candidatus Faecousia excrementigallinarum</name>
    <dbReference type="NCBI Taxonomy" id="2840806"/>
    <lineage>
        <taxon>Bacteria</taxon>
        <taxon>Bacillati</taxon>
        <taxon>Bacillota</taxon>
        <taxon>Clostridia</taxon>
        <taxon>Eubacteriales</taxon>
        <taxon>Oscillospiraceae</taxon>
        <taxon>Faecousia</taxon>
    </lineage>
</organism>
<feature type="compositionally biased region" description="Low complexity" evidence="6">
    <location>
        <begin position="30"/>
        <end position="52"/>
    </location>
</feature>
<dbReference type="EMBL" id="DVFK01000084">
    <property type="protein sequence ID" value="HIQ68059.1"/>
    <property type="molecule type" value="Genomic_DNA"/>
</dbReference>
<proteinExistence type="inferred from homology"/>
<dbReference type="GO" id="GO:0005975">
    <property type="term" value="P:carbohydrate metabolic process"/>
    <property type="evidence" value="ECO:0007669"/>
    <property type="project" value="InterPro"/>
</dbReference>
<protein>
    <recommendedName>
        <fullName evidence="3">beta-N-acetylhexosaminidase</fullName>
        <ecNumber evidence="3">3.2.1.52</ecNumber>
    </recommendedName>
</protein>
<dbReference type="InterPro" id="IPR050226">
    <property type="entry name" value="NagZ_Beta-hexosaminidase"/>
</dbReference>
<dbReference type="Gene3D" id="3.20.20.300">
    <property type="entry name" value="Glycoside hydrolase, family 3, N-terminal domain"/>
    <property type="match status" value="1"/>
</dbReference>
<dbReference type="PANTHER" id="PTHR30480">
    <property type="entry name" value="BETA-HEXOSAMINIDASE-RELATED"/>
    <property type="match status" value="1"/>
</dbReference>
<comment type="caution">
    <text evidence="9">The sequence shown here is derived from an EMBL/GenBank/DDBJ whole genome shotgun (WGS) entry which is preliminary data.</text>
</comment>
<dbReference type="AlphaFoldDB" id="A0A9D1CN69"/>
<evidence type="ECO:0000256" key="7">
    <source>
        <dbReference type="SAM" id="SignalP"/>
    </source>
</evidence>
<evidence type="ECO:0000256" key="1">
    <source>
        <dbReference type="ARBA" id="ARBA00001231"/>
    </source>
</evidence>
<keyword evidence="7" id="KW-0732">Signal</keyword>
<dbReference type="InterPro" id="IPR036962">
    <property type="entry name" value="Glyco_hydro_3_N_sf"/>
</dbReference>
<evidence type="ECO:0000259" key="8">
    <source>
        <dbReference type="Pfam" id="PF00933"/>
    </source>
</evidence>
<feature type="region of interest" description="Disordered" evidence="6">
    <location>
        <begin position="21"/>
        <end position="55"/>
    </location>
</feature>
<gene>
    <name evidence="9" type="ORF">IAB74_06095</name>
</gene>
<dbReference type="Proteomes" id="UP000886796">
    <property type="component" value="Unassembled WGS sequence"/>
</dbReference>
<dbReference type="PROSITE" id="PS51257">
    <property type="entry name" value="PROKAR_LIPOPROTEIN"/>
    <property type="match status" value="1"/>
</dbReference>
<comment type="similarity">
    <text evidence="2">Belongs to the glycosyl hydrolase 3 family.</text>
</comment>